<evidence type="ECO:0000313" key="2">
    <source>
        <dbReference type="Proteomes" id="UP001210865"/>
    </source>
</evidence>
<name>A0ABY7NRB9_9SPHN</name>
<reference evidence="1 2" key="1">
    <citation type="submission" date="2022-12" db="EMBL/GenBank/DDBJ databases">
        <title>Sphingomonas abieness sp. nov., an endophytic bacterium isolated from Abies koreana.</title>
        <authorList>
            <person name="Jiang L."/>
            <person name="Lee J."/>
        </authorList>
    </citation>
    <scope>NUCLEOTIDE SEQUENCE [LARGE SCALE GENOMIC DNA]</scope>
    <source>
        <strain evidence="2">PAMB 00755</strain>
    </source>
</reference>
<dbReference type="RefSeq" id="WP_270078142.1">
    <property type="nucleotide sequence ID" value="NZ_CP115174.1"/>
</dbReference>
<dbReference type="Proteomes" id="UP001210865">
    <property type="component" value="Chromosome"/>
</dbReference>
<protein>
    <recommendedName>
        <fullName evidence="3">Glycosyltransferase family 1 protein</fullName>
    </recommendedName>
</protein>
<accession>A0ABY7NRB9</accession>
<proteinExistence type="predicted"/>
<gene>
    <name evidence="1" type="ORF">PBT88_05115</name>
</gene>
<sequence>MAHTAIPPHLRAFPNGWEAHKDRHCIWIVTPDGYDHSHAFDEVALAMQGAFEALGGSAPIVTDGRAFAGRAPIIYGANLLPADIAQYLPPDSVVINLEQVSDDSAWMNSRYAAVLRDLPVLDYSPRNRDNLAARGVGHAGLLEIGYSPVLTRIRPAPVQDIDVLFYGSTNERRAEILRGLLGAGLTLVNLFNVYGEKRDAAIARAKIVLNLHYYASNIFEIVRISYLLSNRVCVLTEGDATDPAVQPYLGGLAIAPYDRLVERAQTLVADAGERARIAEAGFAAITRRSQAEMLMALIKANDAGG</sequence>
<keyword evidence="2" id="KW-1185">Reference proteome</keyword>
<organism evidence="1 2">
    <name type="scientific">Sphingomonas abietis</name>
    <dbReference type="NCBI Taxonomy" id="3012344"/>
    <lineage>
        <taxon>Bacteria</taxon>
        <taxon>Pseudomonadati</taxon>
        <taxon>Pseudomonadota</taxon>
        <taxon>Alphaproteobacteria</taxon>
        <taxon>Sphingomonadales</taxon>
        <taxon>Sphingomonadaceae</taxon>
        <taxon>Sphingomonas</taxon>
    </lineage>
</organism>
<evidence type="ECO:0000313" key="1">
    <source>
        <dbReference type="EMBL" id="WBO23510.1"/>
    </source>
</evidence>
<dbReference type="EMBL" id="CP115174">
    <property type="protein sequence ID" value="WBO23510.1"/>
    <property type="molecule type" value="Genomic_DNA"/>
</dbReference>
<evidence type="ECO:0008006" key="3">
    <source>
        <dbReference type="Google" id="ProtNLM"/>
    </source>
</evidence>